<proteinExistence type="predicted"/>
<evidence type="ECO:0000313" key="2">
    <source>
        <dbReference type="EMBL" id="RDU68148.1"/>
    </source>
</evidence>
<evidence type="ECO:0000256" key="1">
    <source>
        <dbReference type="SAM" id="Phobius"/>
    </source>
</evidence>
<accession>A0A3D8IS81</accession>
<evidence type="ECO:0008006" key="4">
    <source>
        <dbReference type="Google" id="ProtNLM"/>
    </source>
</evidence>
<dbReference type="OrthoDB" id="10021306at2"/>
<dbReference type="EMBL" id="NXLU01000011">
    <property type="protein sequence ID" value="RDU68148.1"/>
    <property type="molecule type" value="Genomic_DNA"/>
</dbReference>
<reference evidence="2 3" key="1">
    <citation type="submission" date="2018-04" db="EMBL/GenBank/DDBJ databases">
        <title>Novel Campyloabacter and Helicobacter Species and Strains.</title>
        <authorList>
            <person name="Mannion A.J."/>
            <person name="Shen Z."/>
            <person name="Fox J.G."/>
        </authorList>
    </citation>
    <scope>NUCLEOTIDE SEQUENCE [LARGE SCALE GENOMIC DNA]</scope>
    <source>
        <strain evidence="2 3">ATCC 700242</strain>
    </source>
</reference>
<comment type="caution">
    <text evidence="2">The sequence shown here is derived from an EMBL/GenBank/DDBJ whole genome shotgun (WGS) entry which is preliminary data.</text>
</comment>
<gene>
    <name evidence="2" type="ORF">CQA62_06450</name>
</gene>
<feature type="transmembrane region" description="Helical" evidence="1">
    <location>
        <begin position="194"/>
        <end position="213"/>
    </location>
</feature>
<sequence>MSQHFIFYHQDDLSLIPSSQPAPIVLIPSSLCLQTHCPLQSNPLELGYSSKLLDLNSTYLCFNFPLANSIECFYFPTSSLPHASFAMLDLVLPPLLGIEYALFAYESSMLFCYYQNNKLTYSKPIHNKNDLTHCLALIQKLYAIQTPKITLFDYGFSHPYTYDKKFILNTQTLNLSSQPSFIILEQKAPMFHSLLKFILLTLLGIFIPSGLLIHFAPTPAPTSIIPHSKNLNISYPLYSLLALLGPQLSKEKFLKYQYTQHEGLILFFSQPFSPKLLQLLHSKGYKTNILDLQTLRILL</sequence>
<keyword evidence="1" id="KW-1133">Transmembrane helix</keyword>
<dbReference type="RefSeq" id="WP_104724826.1">
    <property type="nucleotide sequence ID" value="NZ_FZNE01000008.1"/>
</dbReference>
<protein>
    <recommendedName>
        <fullName evidence="4">Transmembrane protein</fullName>
    </recommendedName>
</protein>
<keyword evidence="1" id="KW-0812">Transmembrane</keyword>
<keyword evidence="3" id="KW-1185">Reference proteome</keyword>
<dbReference type="Proteomes" id="UP000257067">
    <property type="component" value="Unassembled WGS sequence"/>
</dbReference>
<dbReference type="AlphaFoldDB" id="A0A3D8IS81"/>
<evidence type="ECO:0000313" key="3">
    <source>
        <dbReference type="Proteomes" id="UP000257067"/>
    </source>
</evidence>
<organism evidence="2 3">
    <name type="scientific">Helicobacter cholecystus</name>
    <dbReference type="NCBI Taxonomy" id="45498"/>
    <lineage>
        <taxon>Bacteria</taxon>
        <taxon>Pseudomonadati</taxon>
        <taxon>Campylobacterota</taxon>
        <taxon>Epsilonproteobacteria</taxon>
        <taxon>Campylobacterales</taxon>
        <taxon>Helicobacteraceae</taxon>
        <taxon>Helicobacter</taxon>
    </lineage>
</organism>
<keyword evidence="1" id="KW-0472">Membrane</keyword>
<name>A0A3D8IS81_9HELI</name>